<dbReference type="EMBL" id="KN837150">
    <property type="protein sequence ID" value="KIJ39633.1"/>
    <property type="molecule type" value="Genomic_DNA"/>
</dbReference>
<keyword evidence="1" id="KW-0812">Transmembrane</keyword>
<keyword evidence="1" id="KW-0472">Membrane</keyword>
<evidence type="ECO:0000313" key="3">
    <source>
        <dbReference type="Proteomes" id="UP000054279"/>
    </source>
</evidence>
<dbReference type="HOGENOM" id="CLU_1462233_0_0_1"/>
<dbReference type="AlphaFoldDB" id="A0A0C9U983"/>
<proteinExistence type="predicted"/>
<dbReference type="Proteomes" id="UP000054279">
    <property type="component" value="Unassembled WGS sequence"/>
</dbReference>
<evidence type="ECO:0000313" key="2">
    <source>
        <dbReference type="EMBL" id="KIJ39633.1"/>
    </source>
</evidence>
<gene>
    <name evidence="2" type="ORF">M422DRAFT_257461</name>
</gene>
<reference evidence="2 3" key="1">
    <citation type="submission" date="2014-06" db="EMBL/GenBank/DDBJ databases">
        <title>Evolutionary Origins and Diversification of the Mycorrhizal Mutualists.</title>
        <authorList>
            <consortium name="DOE Joint Genome Institute"/>
            <consortium name="Mycorrhizal Genomics Consortium"/>
            <person name="Kohler A."/>
            <person name="Kuo A."/>
            <person name="Nagy L.G."/>
            <person name="Floudas D."/>
            <person name="Copeland A."/>
            <person name="Barry K.W."/>
            <person name="Cichocki N."/>
            <person name="Veneault-Fourrey C."/>
            <person name="LaButti K."/>
            <person name="Lindquist E.A."/>
            <person name="Lipzen A."/>
            <person name="Lundell T."/>
            <person name="Morin E."/>
            <person name="Murat C."/>
            <person name="Riley R."/>
            <person name="Ohm R."/>
            <person name="Sun H."/>
            <person name="Tunlid A."/>
            <person name="Henrissat B."/>
            <person name="Grigoriev I.V."/>
            <person name="Hibbett D.S."/>
            <person name="Martin F."/>
        </authorList>
    </citation>
    <scope>NUCLEOTIDE SEQUENCE [LARGE SCALE GENOMIC DNA]</scope>
    <source>
        <strain evidence="2 3">SS14</strain>
    </source>
</reference>
<organism evidence="2 3">
    <name type="scientific">Sphaerobolus stellatus (strain SS14)</name>
    <dbReference type="NCBI Taxonomy" id="990650"/>
    <lineage>
        <taxon>Eukaryota</taxon>
        <taxon>Fungi</taxon>
        <taxon>Dikarya</taxon>
        <taxon>Basidiomycota</taxon>
        <taxon>Agaricomycotina</taxon>
        <taxon>Agaricomycetes</taxon>
        <taxon>Phallomycetidae</taxon>
        <taxon>Geastrales</taxon>
        <taxon>Sphaerobolaceae</taxon>
        <taxon>Sphaerobolus</taxon>
    </lineage>
</organism>
<name>A0A0C9U983_SPHS4</name>
<keyword evidence="1" id="KW-1133">Transmembrane helix</keyword>
<accession>A0A0C9U983</accession>
<protein>
    <submittedName>
        <fullName evidence="2">Uncharacterized protein</fullName>
    </submittedName>
</protein>
<feature type="transmembrane region" description="Helical" evidence="1">
    <location>
        <begin position="6"/>
        <end position="23"/>
    </location>
</feature>
<evidence type="ECO:0000256" key="1">
    <source>
        <dbReference type="SAM" id="Phobius"/>
    </source>
</evidence>
<sequence length="185" mass="20181">MIGGIIADVFVFIAGAIIGVKLWRRRRRHATRSGHVDPWMISEDNGDTETVLQDTGYPLAGHVNQTQGNPQMSSRRSVNALRNNHHALPSKRNSMIVFSPNSNATDNRAAPTILLTAEGSPPRLLGTSDVDLIATTLIQIMERTRSSNVQVRSLNPIHPTQTKGEAVHGSLSITTTVTAPPEYEE</sequence>
<keyword evidence="3" id="KW-1185">Reference proteome</keyword>